<dbReference type="EMBL" id="FZOJ01000042">
    <property type="protein sequence ID" value="SNT12081.1"/>
    <property type="molecule type" value="Genomic_DNA"/>
</dbReference>
<organism evidence="2 3">
    <name type="scientific">Anaerovirgula multivorans</name>
    <dbReference type="NCBI Taxonomy" id="312168"/>
    <lineage>
        <taxon>Bacteria</taxon>
        <taxon>Bacillati</taxon>
        <taxon>Bacillota</taxon>
        <taxon>Clostridia</taxon>
        <taxon>Peptostreptococcales</taxon>
        <taxon>Natronincolaceae</taxon>
        <taxon>Anaerovirgula</taxon>
    </lineage>
</organism>
<keyword evidence="1" id="KW-0812">Transmembrane</keyword>
<reference evidence="2 3" key="1">
    <citation type="submission" date="2017-06" db="EMBL/GenBank/DDBJ databases">
        <authorList>
            <person name="Kim H.J."/>
            <person name="Triplett B.A."/>
        </authorList>
    </citation>
    <scope>NUCLEOTIDE SEQUENCE [LARGE SCALE GENOMIC DNA]</scope>
    <source>
        <strain evidence="2 3">SCA</strain>
    </source>
</reference>
<evidence type="ECO:0000313" key="3">
    <source>
        <dbReference type="Proteomes" id="UP000198304"/>
    </source>
</evidence>
<gene>
    <name evidence="2" type="ORF">SAMN05446037_10423</name>
</gene>
<dbReference type="Proteomes" id="UP000198304">
    <property type="component" value="Unassembled WGS sequence"/>
</dbReference>
<proteinExistence type="predicted"/>
<keyword evidence="3" id="KW-1185">Reference proteome</keyword>
<dbReference type="OrthoDB" id="9429462at2"/>
<evidence type="ECO:0000256" key="1">
    <source>
        <dbReference type="SAM" id="Phobius"/>
    </source>
</evidence>
<dbReference type="RefSeq" id="WP_089285203.1">
    <property type="nucleotide sequence ID" value="NZ_FZOJ01000042.1"/>
</dbReference>
<name>A0A239K221_9FIRM</name>
<sequence length="172" mass="19993">MVELLAWIKDYSPIVAVFLAIGTATIFILKNAVERSIYMGFESYASRLSRRSSFEEKVLLDRFTLIINFTSRLERLMTNLNRLHSGHTVSDGFIVAGEMIPLTEIFEDLEQSRIVLTEDFHEIFLKQAKLALRAANTKDDLEWKNICAEWTKFNEALRINVEKVFKISEIKW</sequence>
<accession>A0A239K221</accession>
<evidence type="ECO:0000313" key="2">
    <source>
        <dbReference type="EMBL" id="SNT12081.1"/>
    </source>
</evidence>
<keyword evidence="1" id="KW-1133">Transmembrane helix</keyword>
<keyword evidence="1" id="KW-0472">Membrane</keyword>
<dbReference type="AlphaFoldDB" id="A0A239K221"/>
<protein>
    <submittedName>
        <fullName evidence="2">Uncharacterized protein</fullName>
    </submittedName>
</protein>
<feature type="transmembrane region" description="Helical" evidence="1">
    <location>
        <begin position="12"/>
        <end position="29"/>
    </location>
</feature>